<name>A0ABU9VHM3_9BACI</name>
<evidence type="ECO:0000256" key="3">
    <source>
        <dbReference type="ARBA" id="ARBA00012454"/>
    </source>
</evidence>
<keyword evidence="6 14" id="KW-0808">Transferase</keyword>
<evidence type="ECO:0000256" key="10">
    <source>
        <dbReference type="ARBA" id="ARBA00033334"/>
    </source>
</evidence>
<sequence>MKIYTKQGDKGKTSIIGGRLPKHDSQIELLGTIDELNSFVGLARAELAYPELELELLKIQHELFDCGSDLSYIQLDNNQDKKLTDEETSWLEKKVDDWMDKTPPIKRFILPGGSKAASTLHICRTMARKAERQLTKCLDEKGVANPIIQQYLNRLSDYFFVAARAANAHHSTSDIEYIRGADVFRFYEKEE</sequence>
<evidence type="ECO:0000256" key="12">
    <source>
        <dbReference type="ARBA" id="ARBA00048555"/>
    </source>
</evidence>
<dbReference type="PANTHER" id="PTHR12213">
    <property type="entry name" value="CORRINOID ADENOSYLTRANSFERASE"/>
    <property type="match status" value="1"/>
</dbReference>
<keyword evidence="8 14" id="KW-0067">ATP-binding</keyword>
<dbReference type="GO" id="GO:0008817">
    <property type="term" value="F:corrinoid adenosyltransferase activity"/>
    <property type="evidence" value="ECO:0007669"/>
    <property type="project" value="UniProtKB-EC"/>
</dbReference>
<comment type="catalytic activity">
    <reaction evidence="13 14">
        <text>2 cob(II)alamin + reduced [electron-transfer flavoprotein] + 2 ATP = 2 adenosylcob(III)alamin + 2 triphosphate + oxidized [electron-transfer flavoprotein] + 3 H(+)</text>
        <dbReference type="Rhea" id="RHEA:28671"/>
        <dbReference type="Rhea" id="RHEA-COMP:10685"/>
        <dbReference type="Rhea" id="RHEA-COMP:10686"/>
        <dbReference type="ChEBI" id="CHEBI:15378"/>
        <dbReference type="ChEBI" id="CHEBI:16304"/>
        <dbReference type="ChEBI" id="CHEBI:18036"/>
        <dbReference type="ChEBI" id="CHEBI:18408"/>
        <dbReference type="ChEBI" id="CHEBI:30616"/>
        <dbReference type="ChEBI" id="CHEBI:57692"/>
        <dbReference type="ChEBI" id="CHEBI:58307"/>
        <dbReference type="EC" id="2.5.1.17"/>
    </reaction>
</comment>
<dbReference type="RefSeq" id="WP_343130326.1">
    <property type="nucleotide sequence ID" value="NZ_JBCITK010000001.1"/>
</dbReference>
<comment type="caution">
    <text evidence="16">The sequence shown here is derived from an EMBL/GenBank/DDBJ whole genome shotgun (WGS) entry which is preliminary data.</text>
</comment>
<feature type="domain" description="Cobalamin adenosyltransferase-like" evidence="15">
    <location>
        <begin position="3"/>
        <end position="165"/>
    </location>
</feature>
<dbReference type="InterPro" id="IPR036451">
    <property type="entry name" value="CblAdoTrfase-like_sf"/>
</dbReference>
<evidence type="ECO:0000256" key="5">
    <source>
        <dbReference type="ARBA" id="ARBA00022573"/>
    </source>
</evidence>
<dbReference type="NCBIfam" id="TIGR00636">
    <property type="entry name" value="PduO_Nterm"/>
    <property type="match status" value="1"/>
</dbReference>
<dbReference type="EMBL" id="JBCITK010000001">
    <property type="protein sequence ID" value="MEN0643392.1"/>
    <property type="molecule type" value="Genomic_DNA"/>
</dbReference>
<dbReference type="SUPFAM" id="SSF89028">
    <property type="entry name" value="Cobalamin adenosyltransferase-like"/>
    <property type="match status" value="1"/>
</dbReference>
<evidence type="ECO:0000256" key="2">
    <source>
        <dbReference type="ARBA" id="ARBA00007487"/>
    </source>
</evidence>
<dbReference type="Gene3D" id="1.20.1200.10">
    <property type="entry name" value="Cobalamin adenosyltransferase-like"/>
    <property type="match status" value="1"/>
</dbReference>
<evidence type="ECO:0000256" key="7">
    <source>
        <dbReference type="ARBA" id="ARBA00022741"/>
    </source>
</evidence>
<evidence type="ECO:0000256" key="8">
    <source>
        <dbReference type="ARBA" id="ARBA00022840"/>
    </source>
</evidence>
<evidence type="ECO:0000256" key="11">
    <source>
        <dbReference type="ARBA" id="ARBA00033354"/>
    </source>
</evidence>
<dbReference type="InterPro" id="IPR029499">
    <property type="entry name" value="PduO-typ"/>
</dbReference>
<accession>A0ABU9VHM3</accession>
<comment type="catalytic activity">
    <reaction evidence="12 14">
        <text>2 cob(II)yrinate a,c diamide + reduced [electron-transfer flavoprotein] + 2 ATP = 2 adenosylcob(III)yrinate a,c-diamide + 2 triphosphate + oxidized [electron-transfer flavoprotein] + 3 H(+)</text>
        <dbReference type="Rhea" id="RHEA:11528"/>
        <dbReference type="Rhea" id="RHEA-COMP:10685"/>
        <dbReference type="Rhea" id="RHEA-COMP:10686"/>
        <dbReference type="ChEBI" id="CHEBI:15378"/>
        <dbReference type="ChEBI" id="CHEBI:18036"/>
        <dbReference type="ChEBI" id="CHEBI:30616"/>
        <dbReference type="ChEBI" id="CHEBI:57692"/>
        <dbReference type="ChEBI" id="CHEBI:58307"/>
        <dbReference type="ChEBI" id="CHEBI:58503"/>
        <dbReference type="ChEBI" id="CHEBI:58537"/>
        <dbReference type="EC" id="2.5.1.17"/>
    </reaction>
</comment>
<evidence type="ECO:0000256" key="6">
    <source>
        <dbReference type="ARBA" id="ARBA00022679"/>
    </source>
</evidence>
<evidence type="ECO:0000256" key="14">
    <source>
        <dbReference type="RuleBase" id="RU366026"/>
    </source>
</evidence>
<dbReference type="InterPro" id="IPR016030">
    <property type="entry name" value="CblAdoTrfase-like"/>
</dbReference>
<dbReference type="EC" id="2.5.1.17" evidence="3 14"/>
<keyword evidence="7 14" id="KW-0547">Nucleotide-binding</keyword>
<evidence type="ECO:0000313" key="17">
    <source>
        <dbReference type="Proteomes" id="UP001418796"/>
    </source>
</evidence>
<evidence type="ECO:0000256" key="13">
    <source>
        <dbReference type="ARBA" id="ARBA00048692"/>
    </source>
</evidence>
<evidence type="ECO:0000256" key="9">
    <source>
        <dbReference type="ARBA" id="ARBA00031529"/>
    </source>
</evidence>
<dbReference type="PANTHER" id="PTHR12213:SF0">
    <property type="entry name" value="CORRINOID ADENOSYLTRANSFERASE MMAB"/>
    <property type="match status" value="1"/>
</dbReference>
<protein>
    <recommendedName>
        <fullName evidence="4 14">Corrinoid adenosyltransferase</fullName>
        <ecNumber evidence="3 14">2.5.1.17</ecNumber>
    </recommendedName>
    <alternativeName>
        <fullName evidence="9 14">Cob(II)alamin adenosyltransferase</fullName>
    </alternativeName>
    <alternativeName>
        <fullName evidence="11 14">Cob(II)yrinic acid a,c-diamide adenosyltransferase</fullName>
    </alternativeName>
    <alternativeName>
        <fullName evidence="10 14">Cobinamide/cobalamin adenosyltransferase</fullName>
    </alternativeName>
</protein>
<evidence type="ECO:0000256" key="1">
    <source>
        <dbReference type="ARBA" id="ARBA00005121"/>
    </source>
</evidence>
<gene>
    <name evidence="16" type="ORF">MKY91_09575</name>
</gene>
<comment type="pathway">
    <text evidence="1 14">Cofactor biosynthesis; adenosylcobalamin biosynthesis; adenosylcobalamin from cob(II)yrinate a,c-diamide: step 2/7.</text>
</comment>
<dbReference type="Pfam" id="PF01923">
    <property type="entry name" value="Cob_adeno_trans"/>
    <property type="match status" value="1"/>
</dbReference>
<dbReference type="Proteomes" id="UP001418796">
    <property type="component" value="Unassembled WGS sequence"/>
</dbReference>
<keyword evidence="5 14" id="KW-0169">Cobalamin biosynthesis</keyword>
<keyword evidence="17" id="KW-1185">Reference proteome</keyword>
<evidence type="ECO:0000313" key="16">
    <source>
        <dbReference type="EMBL" id="MEN0643392.1"/>
    </source>
</evidence>
<organism evidence="16 17">
    <name type="scientific">Alkalicoccobacillus gibsonii</name>
    <dbReference type="NCBI Taxonomy" id="79881"/>
    <lineage>
        <taxon>Bacteria</taxon>
        <taxon>Bacillati</taxon>
        <taxon>Bacillota</taxon>
        <taxon>Bacilli</taxon>
        <taxon>Bacillales</taxon>
        <taxon>Bacillaceae</taxon>
        <taxon>Alkalicoccobacillus</taxon>
    </lineage>
</organism>
<evidence type="ECO:0000256" key="4">
    <source>
        <dbReference type="ARBA" id="ARBA00020963"/>
    </source>
</evidence>
<reference evidence="16 17" key="1">
    <citation type="submission" date="2024-03" db="EMBL/GenBank/DDBJ databases">
        <title>Bacilli Hybrid Assemblies.</title>
        <authorList>
            <person name="Kovac J."/>
        </authorList>
    </citation>
    <scope>NUCLEOTIDE SEQUENCE [LARGE SCALE GENOMIC DNA]</scope>
    <source>
        <strain evidence="16 17">FSL R7-0666</strain>
    </source>
</reference>
<proteinExistence type="inferred from homology"/>
<evidence type="ECO:0000259" key="15">
    <source>
        <dbReference type="Pfam" id="PF01923"/>
    </source>
</evidence>
<comment type="similarity">
    <text evidence="2 14">Belongs to the Cob(I)alamin adenosyltransferase family.</text>
</comment>